<name>A0A1G5K5N1_9FIRM</name>
<dbReference type="InterPro" id="IPR002347">
    <property type="entry name" value="SDR_fam"/>
</dbReference>
<dbReference type="PRINTS" id="PR00080">
    <property type="entry name" value="SDRFAMILY"/>
</dbReference>
<accession>A0A1G5K5N1</accession>
<dbReference type="PANTHER" id="PTHR45024">
    <property type="entry name" value="DEHYDROGENASES, SHORT CHAIN"/>
    <property type="match status" value="1"/>
</dbReference>
<evidence type="ECO:0000256" key="1">
    <source>
        <dbReference type="ARBA" id="ARBA00006484"/>
    </source>
</evidence>
<evidence type="ECO:0000313" key="4">
    <source>
        <dbReference type="EMBL" id="SCY95953.1"/>
    </source>
</evidence>
<dbReference type="STRING" id="1120976.SAMN03080606_03242"/>
<keyword evidence="2" id="KW-0560">Oxidoreductase</keyword>
<dbReference type="SUPFAM" id="SSF51735">
    <property type="entry name" value="NAD(P)-binding Rossmann-fold domains"/>
    <property type="match status" value="1"/>
</dbReference>
<dbReference type="PANTHER" id="PTHR45024:SF2">
    <property type="entry name" value="SCP2 DOMAIN-CONTAINING PROTEIN"/>
    <property type="match status" value="1"/>
</dbReference>
<proteinExistence type="inferred from homology"/>
<dbReference type="Proteomes" id="UP000198636">
    <property type="component" value="Unassembled WGS sequence"/>
</dbReference>
<gene>
    <name evidence="4" type="ORF">SAMN03080606_03242</name>
</gene>
<sequence>MSKISFNNKVAVITGAAQGLGREYAKLLASLGAITIINDIATDEDGNPLANKVVNEIIKGGGHAIANTNNIACKEGITGLIKAVEESYGAIDILIHNAGVFVDKPFLQFEDRDWYDVINIHLNGSYHLLKAIIPLMRQRNYGRIIMITSSVGMYGMANHASYGAAKMGVYGLVQSLKLELEDTEIKCNLVSPLAATGQTSYALNKELHKQLDVEMVAPLVAYLASEECTHNGSTFVAGGGYFSSVGIFEGGGVYIPKEKLSIESIFGNISQITDLSMGVHISSTGQSAKKIFRKIFSGRRANKQ</sequence>
<evidence type="ECO:0000256" key="3">
    <source>
        <dbReference type="RuleBase" id="RU000363"/>
    </source>
</evidence>
<dbReference type="Gene3D" id="3.40.50.720">
    <property type="entry name" value="NAD(P)-binding Rossmann-like Domain"/>
    <property type="match status" value="1"/>
</dbReference>
<dbReference type="AlphaFoldDB" id="A0A1G5K5N1"/>
<dbReference type="Pfam" id="PF00106">
    <property type="entry name" value="adh_short"/>
    <property type="match status" value="1"/>
</dbReference>
<dbReference type="OrthoDB" id="9803333at2"/>
<comment type="similarity">
    <text evidence="1 3">Belongs to the short-chain dehydrogenases/reductases (SDR) family.</text>
</comment>
<dbReference type="RefSeq" id="WP_091545611.1">
    <property type="nucleotide sequence ID" value="NZ_FMUS01000024.1"/>
</dbReference>
<dbReference type="InterPro" id="IPR051687">
    <property type="entry name" value="Peroxisomal_Beta-Oxidation"/>
</dbReference>
<dbReference type="EMBL" id="FMUS01000024">
    <property type="protein sequence ID" value="SCY95953.1"/>
    <property type="molecule type" value="Genomic_DNA"/>
</dbReference>
<evidence type="ECO:0000256" key="2">
    <source>
        <dbReference type="ARBA" id="ARBA00023002"/>
    </source>
</evidence>
<dbReference type="PRINTS" id="PR00081">
    <property type="entry name" value="GDHRDH"/>
</dbReference>
<dbReference type="GO" id="GO:0016491">
    <property type="term" value="F:oxidoreductase activity"/>
    <property type="evidence" value="ECO:0007669"/>
    <property type="project" value="UniProtKB-KW"/>
</dbReference>
<keyword evidence="5" id="KW-1185">Reference proteome</keyword>
<protein>
    <submittedName>
        <fullName evidence="4">NAD(P)-dependent dehydrogenase, short-chain alcohol dehydrogenase family</fullName>
    </submittedName>
</protein>
<reference evidence="4 5" key="1">
    <citation type="submission" date="2016-10" db="EMBL/GenBank/DDBJ databases">
        <authorList>
            <person name="de Groot N.N."/>
        </authorList>
    </citation>
    <scope>NUCLEOTIDE SEQUENCE [LARGE SCALE GENOMIC DNA]</scope>
    <source>
        <strain evidence="4 5">DSM 18978</strain>
    </source>
</reference>
<evidence type="ECO:0000313" key="5">
    <source>
        <dbReference type="Proteomes" id="UP000198636"/>
    </source>
</evidence>
<organism evidence="4 5">
    <name type="scientific">Alkaliphilus peptidifermentans DSM 18978</name>
    <dbReference type="NCBI Taxonomy" id="1120976"/>
    <lineage>
        <taxon>Bacteria</taxon>
        <taxon>Bacillati</taxon>
        <taxon>Bacillota</taxon>
        <taxon>Clostridia</taxon>
        <taxon>Peptostreptococcales</taxon>
        <taxon>Natronincolaceae</taxon>
        <taxon>Alkaliphilus</taxon>
    </lineage>
</organism>
<dbReference type="InterPro" id="IPR036291">
    <property type="entry name" value="NAD(P)-bd_dom_sf"/>
</dbReference>